<evidence type="ECO:0000313" key="2">
    <source>
        <dbReference type="EMBL" id="CAA7037940.1"/>
    </source>
</evidence>
<dbReference type="InterPro" id="IPR050354">
    <property type="entry name" value="F-box/kelch-repeat_ARATH"/>
</dbReference>
<dbReference type="InterPro" id="IPR015915">
    <property type="entry name" value="Kelch-typ_b-propeller"/>
</dbReference>
<dbReference type="InterPro" id="IPR057499">
    <property type="entry name" value="Kelch_FKB95"/>
</dbReference>
<dbReference type="Proteomes" id="UP000467841">
    <property type="component" value="Unassembled WGS sequence"/>
</dbReference>
<comment type="caution">
    <text evidence="2">The sequence shown here is derived from an EMBL/GenBank/DDBJ whole genome shotgun (WGS) entry which is preliminary data.</text>
</comment>
<feature type="domain" description="F-box" evidence="1">
    <location>
        <begin position="13"/>
        <end position="59"/>
    </location>
</feature>
<gene>
    <name evidence="2" type="ORF">MERR_LOCUS25175</name>
</gene>
<dbReference type="InterPro" id="IPR036047">
    <property type="entry name" value="F-box-like_dom_sf"/>
</dbReference>
<evidence type="ECO:0000313" key="3">
    <source>
        <dbReference type="Proteomes" id="UP000467841"/>
    </source>
</evidence>
<dbReference type="InterPro" id="IPR001810">
    <property type="entry name" value="F-box_dom"/>
</dbReference>
<dbReference type="Gene3D" id="1.20.1280.50">
    <property type="match status" value="1"/>
</dbReference>
<dbReference type="Pfam" id="PF25210">
    <property type="entry name" value="Kelch_FKB95"/>
    <property type="match status" value="1"/>
</dbReference>
<reference evidence="2" key="1">
    <citation type="submission" date="2020-01" db="EMBL/GenBank/DDBJ databases">
        <authorList>
            <person name="Mishra B."/>
        </authorList>
    </citation>
    <scope>NUCLEOTIDE SEQUENCE [LARGE SCALE GENOMIC DNA]</scope>
</reference>
<accession>A0A6D2JDX2</accession>
<name>A0A6D2JDX2_9BRAS</name>
<dbReference type="SUPFAM" id="SSF81383">
    <property type="entry name" value="F-box domain"/>
    <property type="match status" value="1"/>
</dbReference>
<sequence>MSTKIRASKKQPPSLFTSLPKDIIVDITARVPRCHYPTLSLVCKHFRSLVASPELYTSRSLLGFAKPCLYVFLLNNNADDDLRCYILHRKTNRRRKTNGRLVIIPFLPTMPNNVRYVAVGLKIYVFGETDKDHNMTASAITIDCISHKVQTLPSMPIPLAGTVVDFIDGKIYIIGYCDKEWKKIKMVVFNTTTQMWEPEIIKPEMEICPVLPGHVVVMADNMYVKGNDNTFVYDPKESTWGTDEMLNSKRWVRSCVVDDVLYYYDGSKLRTYDPKKRCWGVVKGLRELLFDRRCSGWSETVSYGGKLALLFRKQLLKLNLILIKV</sequence>
<proteinExistence type="predicted"/>
<organism evidence="2 3">
    <name type="scientific">Microthlaspi erraticum</name>
    <dbReference type="NCBI Taxonomy" id="1685480"/>
    <lineage>
        <taxon>Eukaryota</taxon>
        <taxon>Viridiplantae</taxon>
        <taxon>Streptophyta</taxon>
        <taxon>Embryophyta</taxon>
        <taxon>Tracheophyta</taxon>
        <taxon>Spermatophyta</taxon>
        <taxon>Magnoliopsida</taxon>
        <taxon>eudicotyledons</taxon>
        <taxon>Gunneridae</taxon>
        <taxon>Pentapetalae</taxon>
        <taxon>rosids</taxon>
        <taxon>malvids</taxon>
        <taxon>Brassicales</taxon>
        <taxon>Brassicaceae</taxon>
        <taxon>Coluteocarpeae</taxon>
        <taxon>Microthlaspi</taxon>
    </lineage>
</organism>
<dbReference type="PANTHER" id="PTHR24414">
    <property type="entry name" value="F-BOX/KELCH-REPEAT PROTEIN SKIP4"/>
    <property type="match status" value="1"/>
</dbReference>
<protein>
    <recommendedName>
        <fullName evidence="1">F-box domain-containing protein</fullName>
    </recommendedName>
</protein>
<dbReference type="Pfam" id="PF00646">
    <property type="entry name" value="F-box"/>
    <property type="match status" value="1"/>
</dbReference>
<dbReference type="PROSITE" id="PS50181">
    <property type="entry name" value="FBOX"/>
    <property type="match status" value="1"/>
</dbReference>
<dbReference type="AlphaFoldDB" id="A0A6D2JDX2"/>
<dbReference type="SMART" id="SM00256">
    <property type="entry name" value="FBOX"/>
    <property type="match status" value="1"/>
</dbReference>
<dbReference type="PANTHER" id="PTHR24414:SF184">
    <property type="entry name" value="GALACTOSE OXIDASE_KELCH REPEAT SUPERFAMILY PROTEIN"/>
    <property type="match status" value="1"/>
</dbReference>
<dbReference type="SUPFAM" id="SSF117281">
    <property type="entry name" value="Kelch motif"/>
    <property type="match status" value="1"/>
</dbReference>
<dbReference type="OrthoDB" id="1101092at2759"/>
<keyword evidence="3" id="KW-1185">Reference proteome</keyword>
<evidence type="ECO:0000259" key="1">
    <source>
        <dbReference type="PROSITE" id="PS50181"/>
    </source>
</evidence>
<dbReference type="Gene3D" id="2.120.10.80">
    <property type="entry name" value="Kelch-type beta propeller"/>
    <property type="match status" value="1"/>
</dbReference>
<dbReference type="CDD" id="cd22152">
    <property type="entry name" value="F-box_AtAFR-like"/>
    <property type="match status" value="1"/>
</dbReference>
<dbReference type="EMBL" id="CACVBM020001185">
    <property type="protein sequence ID" value="CAA7037940.1"/>
    <property type="molecule type" value="Genomic_DNA"/>
</dbReference>